<keyword evidence="3 12" id="KW-0813">Transport</keyword>
<dbReference type="RefSeq" id="WP_425466704.1">
    <property type="nucleotide sequence ID" value="NZ_UWPJ01000016.1"/>
</dbReference>
<accession>A0A3P4B0W7</accession>
<dbReference type="NCBIfam" id="TIGR01103">
    <property type="entry name" value="fliP"/>
    <property type="match status" value="1"/>
</dbReference>
<feature type="transmembrane region" description="Helical" evidence="12">
    <location>
        <begin position="191"/>
        <end position="217"/>
    </location>
</feature>
<keyword evidence="9 12" id="KW-0472">Membrane</keyword>
<dbReference type="GO" id="GO:0009425">
    <property type="term" value="C:bacterial-type flagellum basal body"/>
    <property type="evidence" value="ECO:0007669"/>
    <property type="project" value="UniProtKB-SubCell"/>
</dbReference>
<sequence length="250" mass="27340">MMRRSLHALAALVLLLLAVAQAHAQQAGIPALTASPSPGGGTTWSLSLQTLMVLSALSFLPAVLLMMTGFTRIIIVLSLLRSALGLQGSPPNMVLVGLALFMTFFIMTPTFDRVYTEAYQPFDRQELDFPQALDKAQAPLKEFMLRQTRESDLALFMRLAETPAVSEPAQLPLRVVVPAFATSELKTAFQIGFMVFLPFLVIDLVVSSVLMSMGMMMLSPVLISLPFKLMLFVMADGWNLLIASLVASFR</sequence>
<dbReference type="PANTHER" id="PTHR30587:SF0">
    <property type="entry name" value="FLAGELLAR BIOSYNTHETIC PROTEIN FLIP"/>
    <property type="match status" value="1"/>
</dbReference>
<evidence type="ECO:0000313" key="14">
    <source>
        <dbReference type="EMBL" id="VCU69943.1"/>
    </source>
</evidence>
<evidence type="ECO:0000256" key="8">
    <source>
        <dbReference type="ARBA" id="ARBA00022989"/>
    </source>
</evidence>
<feature type="signal peptide" evidence="13">
    <location>
        <begin position="1"/>
        <end position="24"/>
    </location>
</feature>
<dbReference type="GO" id="GO:0044781">
    <property type="term" value="P:bacterial-type flagellum organization"/>
    <property type="evidence" value="ECO:0007669"/>
    <property type="project" value="UniProtKB-UniRule"/>
</dbReference>
<evidence type="ECO:0000256" key="3">
    <source>
        <dbReference type="ARBA" id="ARBA00022448"/>
    </source>
</evidence>
<dbReference type="PRINTS" id="PR00951">
    <property type="entry name" value="FLGBIOSNFLIP"/>
</dbReference>
<evidence type="ECO:0000256" key="10">
    <source>
        <dbReference type="ARBA" id="ARBA00023143"/>
    </source>
</evidence>
<dbReference type="AlphaFoldDB" id="A0A3P4B0W7"/>
<comment type="subcellular location">
    <subcellularLocation>
        <location evidence="12">Cell membrane</location>
        <topology evidence="12">Multi-pass membrane protein</topology>
    </subcellularLocation>
    <subcellularLocation>
        <location evidence="12">Bacterial flagellum basal body</location>
    </subcellularLocation>
</comment>
<gene>
    <name evidence="12 14" type="primary">fliP</name>
    <name evidence="14" type="ORF">PIGHUM_02008</name>
</gene>
<feature type="chain" id="PRO_5018085214" description="Flagellar biosynthetic protein FliP" evidence="13">
    <location>
        <begin position="25"/>
        <end position="250"/>
    </location>
</feature>
<keyword evidence="11 12" id="KW-1006">Bacterial flagellum protein export</keyword>
<dbReference type="InterPro" id="IPR005837">
    <property type="entry name" value="FliP"/>
</dbReference>
<evidence type="ECO:0000256" key="2">
    <source>
        <dbReference type="ARBA" id="ARBA00021714"/>
    </source>
</evidence>
<organism evidence="14 15">
    <name type="scientific">Pigmentiphaga humi</name>
    <dbReference type="NCBI Taxonomy" id="2478468"/>
    <lineage>
        <taxon>Bacteria</taxon>
        <taxon>Pseudomonadati</taxon>
        <taxon>Pseudomonadota</taxon>
        <taxon>Betaproteobacteria</taxon>
        <taxon>Burkholderiales</taxon>
        <taxon>Alcaligenaceae</taxon>
        <taxon>Pigmentiphaga</taxon>
    </lineage>
</organism>
<dbReference type="NCBIfam" id="NF009438">
    <property type="entry name" value="PRK12797.1"/>
    <property type="match status" value="1"/>
</dbReference>
<feature type="transmembrane region" description="Helical" evidence="12">
    <location>
        <begin position="229"/>
        <end position="249"/>
    </location>
</feature>
<keyword evidence="14" id="KW-0969">Cilium</keyword>
<evidence type="ECO:0000313" key="15">
    <source>
        <dbReference type="Proteomes" id="UP000277294"/>
    </source>
</evidence>
<keyword evidence="4 12" id="KW-1003">Cell membrane</keyword>
<keyword evidence="5 12" id="KW-0812">Transmembrane</keyword>
<dbReference type="GO" id="GO:0005886">
    <property type="term" value="C:plasma membrane"/>
    <property type="evidence" value="ECO:0007669"/>
    <property type="project" value="UniProtKB-SubCell"/>
</dbReference>
<evidence type="ECO:0000256" key="5">
    <source>
        <dbReference type="ARBA" id="ARBA00022692"/>
    </source>
</evidence>
<evidence type="ECO:0000256" key="11">
    <source>
        <dbReference type="ARBA" id="ARBA00023225"/>
    </source>
</evidence>
<keyword evidence="6 12" id="KW-1005">Bacterial flagellum biogenesis</keyword>
<dbReference type="PANTHER" id="PTHR30587">
    <property type="entry name" value="FLAGELLAR BIOSYNTHETIC PROTEIN FLIP"/>
    <property type="match status" value="1"/>
</dbReference>
<dbReference type="PROSITE" id="PS01061">
    <property type="entry name" value="FLIP_2"/>
    <property type="match status" value="1"/>
</dbReference>
<keyword evidence="13" id="KW-0732">Signal</keyword>
<keyword evidence="15" id="KW-1185">Reference proteome</keyword>
<evidence type="ECO:0000256" key="7">
    <source>
        <dbReference type="ARBA" id="ARBA00022927"/>
    </source>
</evidence>
<protein>
    <recommendedName>
        <fullName evidence="2 12">Flagellar biosynthetic protein FliP</fullName>
    </recommendedName>
</protein>
<feature type="transmembrane region" description="Helical" evidence="12">
    <location>
        <begin position="48"/>
        <end position="80"/>
    </location>
</feature>
<dbReference type="PROSITE" id="PS01060">
    <property type="entry name" value="FLIP_1"/>
    <property type="match status" value="1"/>
</dbReference>
<evidence type="ECO:0000256" key="9">
    <source>
        <dbReference type="ARBA" id="ARBA00023136"/>
    </source>
</evidence>
<dbReference type="EMBL" id="UWPJ01000016">
    <property type="protein sequence ID" value="VCU69943.1"/>
    <property type="molecule type" value="Genomic_DNA"/>
</dbReference>
<evidence type="ECO:0000256" key="12">
    <source>
        <dbReference type="RuleBase" id="RU362069"/>
    </source>
</evidence>
<feature type="transmembrane region" description="Helical" evidence="12">
    <location>
        <begin position="92"/>
        <end position="111"/>
    </location>
</feature>
<keyword evidence="14" id="KW-0966">Cell projection</keyword>
<comment type="function">
    <text evidence="12">Plays a role in the flagellum-specific transport system.</text>
</comment>
<dbReference type="InterPro" id="IPR005838">
    <property type="entry name" value="T3SS_IM_P"/>
</dbReference>
<name>A0A3P4B0W7_9BURK</name>
<dbReference type="PRINTS" id="PR01302">
    <property type="entry name" value="TYPE3IMPPROT"/>
</dbReference>
<reference evidence="14 15" key="1">
    <citation type="submission" date="2018-10" db="EMBL/GenBank/DDBJ databases">
        <authorList>
            <person name="Criscuolo A."/>
        </authorList>
    </citation>
    <scope>NUCLEOTIDE SEQUENCE [LARGE SCALE GENOMIC DNA]</scope>
    <source>
        <strain evidence="14">DnA1</strain>
    </source>
</reference>
<evidence type="ECO:0000256" key="6">
    <source>
        <dbReference type="ARBA" id="ARBA00022795"/>
    </source>
</evidence>
<evidence type="ECO:0000256" key="4">
    <source>
        <dbReference type="ARBA" id="ARBA00022475"/>
    </source>
</evidence>
<keyword evidence="10" id="KW-0975">Bacterial flagellum</keyword>
<evidence type="ECO:0000256" key="1">
    <source>
        <dbReference type="ARBA" id="ARBA00006257"/>
    </source>
</evidence>
<dbReference type="GO" id="GO:0009306">
    <property type="term" value="P:protein secretion"/>
    <property type="evidence" value="ECO:0007669"/>
    <property type="project" value="UniProtKB-UniRule"/>
</dbReference>
<evidence type="ECO:0000256" key="13">
    <source>
        <dbReference type="SAM" id="SignalP"/>
    </source>
</evidence>
<proteinExistence type="inferred from homology"/>
<keyword evidence="14" id="KW-0282">Flagellum</keyword>
<keyword evidence="8 12" id="KW-1133">Transmembrane helix</keyword>
<keyword evidence="7 12" id="KW-0653">Protein transport</keyword>
<comment type="similarity">
    <text evidence="1 12">Belongs to the FliP/MopC/SpaP family.</text>
</comment>
<dbReference type="Proteomes" id="UP000277294">
    <property type="component" value="Unassembled WGS sequence"/>
</dbReference>
<dbReference type="Pfam" id="PF00813">
    <property type="entry name" value="FliP"/>
    <property type="match status" value="1"/>
</dbReference>